<sequence length="204" mass="22406">MGTQVRVWRAEAADAEAVARVFAEASADEAVSAWVMDGHPEVAERFAADYAPELIGRSLRDDEVWLAGAGDDIWAVSLWQTVTSLDRVRREAAEARDLLDEFPIPPFRRMTAVTAAIAERHPGEFPHRYLQAIVTLPRHRGAGAGAALVTERTKAAAAEGFPAYLEASTERSSRLYARCGFHRLGDPIPLPDNGPTLLPMWFRG</sequence>
<dbReference type="PROSITE" id="PS51186">
    <property type="entry name" value="GNAT"/>
    <property type="match status" value="1"/>
</dbReference>
<dbReference type="GO" id="GO:0016747">
    <property type="term" value="F:acyltransferase activity, transferring groups other than amino-acyl groups"/>
    <property type="evidence" value="ECO:0007669"/>
    <property type="project" value="InterPro"/>
</dbReference>
<dbReference type="Gene3D" id="3.40.630.30">
    <property type="match status" value="1"/>
</dbReference>
<evidence type="ECO:0000259" key="1">
    <source>
        <dbReference type="PROSITE" id="PS51186"/>
    </source>
</evidence>
<reference evidence="2 3" key="1">
    <citation type="submission" date="2020-08" db="EMBL/GenBank/DDBJ databases">
        <title>Sequencing the genomes of 1000 actinobacteria strains.</title>
        <authorList>
            <person name="Klenk H.-P."/>
        </authorList>
    </citation>
    <scope>NUCLEOTIDE SEQUENCE [LARGE SCALE GENOMIC DNA]</scope>
    <source>
        <strain evidence="2 3">DSM 43582</strain>
    </source>
</reference>
<comment type="caution">
    <text evidence="2">The sequence shown here is derived from an EMBL/GenBank/DDBJ whole genome shotgun (WGS) entry which is preliminary data.</text>
</comment>
<keyword evidence="2" id="KW-0808">Transferase</keyword>
<dbReference type="InterPro" id="IPR052523">
    <property type="entry name" value="Trichothecene_AcTrans"/>
</dbReference>
<dbReference type="InterPro" id="IPR016181">
    <property type="entry name" value="Acyl_CoA_acyltransferase"/>
</dbReference>
<dbReference type="AlphaFoldDB" id="A0A7W9ULZ6"/>
<feature type="domain" description="N-acetyltransferase" evidence="1">
    <location>
        <begin position="71"/>
        <end position="204"/>
    </location>
</feature>
<protein>
    <submittedName>
        <fullName evidence="2">GNAT superfamily N-acetyltransferase</fullName>
    </submittedName>
</protein>
<dbReference type="SUPFAM" id="SSF55729">
    <property type="entry name" value="Acyl-CoA N-acyltransferases (Nat)"/>
    <property type="match status" value="1"/>
</dbReference>
<gene>
    <name evidence="2" type="ORF">BJY24_007003</name>
</gene>
<organism evidence="2 3">
    <name type="scientific">Nocardia transvalensis</name>
    <dbReference type="NCBI Taxonomy" id="37333"/>
    <lineage>
        <taxon>Bacteria</taxon>
        <taxon>Bacillati</taxon>
        <taxon>Actinomycetota</taxon>
        <taxon>Actinomycetes</taxon>
        <taxon>Mycobacteriales</taxon>
        <taxon>Nocardiaceae</taxon>
        <taxon>Nocardia</taxon>
    </lineage>
</organism>
<accession>A0A7W9ULZ6</accession>
<evidence type="ECO:0000313" key="2">
    <source>
        <dbReference type="EMBL" id="MBB5918091.1"/>
    </source>
</evidence>
<dbReference type="InterPro" id="IPR000182">
    <property type="entry name" value="GNAT_dom"/>
</dbReference>
<dbReference type="PANTHER" id="PTHR42791">
    <property type="entry name" value="GNAT FAMILY ACETYLTRANSFERASE"/>
    <property type="match status" value="1"/>
</dbReference>
<dbReference type="Pfam" id="PF00583">
    <property type="entry name" value="Acetyltransf_1"/>
    <property type="match status" value="1"/>
</dbReference>
<keyword evidence="3" id="KW-1185">Reference proteome</keyword>
<dbReference type="RefSeq" id="WP_040747542.1">
    <property type="nucleotide sequence ID" value="NZ_JACHIT010000002.1"/>
</dbReference>
<name>A0A7W9ULZ6_9NOCA</name>
<dbReference type="Proteomes" id="UP000540412">
    <property type="component" value="Unassembled WGS sequence"/>
</dbReference>
<evidence type="ECO:0000313" key="3">
    <source>
        <dbReference type="Proteomes" id="UP000540412"/>
    </source>
</evidence>
<dbReference type="EMBL" id="JACHIT010000002">
    <property type="protein sequence ID" value="MBB5918091.1"/>
    <property type="molecule type" value="Genomic_DNA"/>
</dbReference>
<dbReference type="PANTHER" id="PTHR42791:SF1">
    <property type="entry name" value="N-ACETYLTRANSFERASE DOMAIN-CONTAINING PROTEIN"/>
    <property type="match status" value="1"/>
</dbReference>
<proteinExistence type="predicted"/>